<dbReference type="EMBL" id="CM026422">
    <property type="protein sequence ID" value="KAG0586834.1"/>
    <property type="molecule type" value="Genomic_DNA"/>
</dbReference>
<protein>
    <submittedName>
        <fullName evidence="1">Uncharacterized protein</fullName>
    </submittedName>
</protein>
<proteinExistence type="predicted"/>
<comment type="caution">
    <text evidence="1">The sequence shown here is derived from an EMBL/GenBank/DDBJ whole genome shotgun (WGS) entry which is preliminary data.</text>
</comment>
<name>A0A8T0ISZ3_CERPU</name>
<accession>A0A8T0ISZ3</accession>
<dbReference type="Proteomes" id="UP000822688">
    <property type="component" value="Chromosome 2"/>
</dbReference>
<dbReference type="AlphaFoldDB" id="A0A8T0ISZ3"/>
<organism evidence="1 2">
    <name type="scientific">Ceratodon purpureus</name>
    <name type="common">Fire moss</name>
    <name type="synonym">Dicranum purpureum</name>
    <dbReference type="NCBI Taxonomy" id="3225"/>
    <lineage>
        <taxon>Eukaryota</taxon>
        <taxon>Viridiplantae</taxon>
        <taxon>Streptophyta</taxon>
        <taxon>Embryophyta</taxon>
        <taxon>Bryophyta</taxon>
        <taxon>Bryophytina</taxon>
        <taxon>Bryopsida</taxon>
        <taxon>Dicranidae</taxon>
        <taxon>Pseudoditrichales</taxon>
        <taxon>Ditrichaceae</taxon>
        <taxon>Ceratodon</taxon>
    </lineage>
</organism>
<gene>
    <name evidence="1" type="ORF">KC19_2G121100</name>
</gene>
<reference evidence="1" key="1">
    <citation type="submission" date="2020-06" db="EMBL/GenBank/DDBJ databases">
        <title>WGS assembly of Ceratodon purpureus strain R40.</title>
        <authorList>
            <person name="Carey S.B."/>
            <person name="Jenkins J."/>
            <person name="Shu S."/>
            <person name="Lovell J.T."/>
            <person name="Sreedasyam A."/>
            <person name="Maumus F."/>
            <person name="Tiley G.P."/>
            <person name="Fernandez-Pozo N."/>
            <person name="Barry K."/>
            <person name="Chen C."/>
            <person name="Wang M."/>
            <person name="Lipzen A."/>
            <person name="Daum C."/>
            <person name="Saski C.A."/>
            <person name="Payton A.C."/>
            <person name="Mcbreen J.C."/>
            <person name="Conrad R.E."/>
            <person name="Kollar L.M."/>
            <person name="Olsson S."/>
            <person name="Huttunen S."/>
            <person name="Landis J.B."/>
            <person name="Wickett N.J."/>
            <person name="Johnson M.G."/>
            <person name="Rensing S.A."/>
            <person name="Grimwood J."/>
            <person name="Schmutz J."/>
            <person name="Mcdaniel S.F."/>
        </authorList>
    </citation>
    <scope>NUCLEOTIDE SEQUENCE</scope>
    <source>
        <strain evidence="1">R40</strain>
    </source>
</reference>
<evidence type="ECO:0000313" key="1">
    <source>
        <dbReference type="EMBL" id="KAG0586834.1"/>
    </source>
</evidence>
<evidence type="ECO:0000313" key="2">
    <source>
        <dbReference type="Proteomes" id="UP000822688"/>
    </source>
</evidence>
<keyword evidence="2" id="KW-1185">Reference proteome</keyword>
<sequence length="100" mass="11636">MVLMMQVYIFHNQATRQKQVIAMATKISHSNPKKEITRLLFESTHRCRWQVLKVQNGQFRNSYKISIISSPQISYLSWSRTLCSVTTVATCPTQPNYNVQ</sequence>